<comment type="similarity">
    <text evidence="1">Belongs to the mTERF family.</text>
</comment>
<dbReference type="STRING" id="3871.A0A4P1RRE6"/>
<sequence>MDYLYLTRGYNYLDAEYISKNSPRFIQGLVSKINVHDDDDDVAKELMKFLRYNPINEFEPFFESLGVNLSELHLFLPSGIMFLDDDHVLLETFHTLSSYGIPRNKIGKIYKEAKEIFGYASGLLLKFQGYEDLGLSRSTIIKLVVCCPSLLVGDINSEFVAVLDQLKNIGIGNDWIVNYMSCSRTYSWKTMIDTMQFLREVGYSEKQMHDLFKENPKFLLEGFGKVLYTFLDRSVELGIEMNVIYSYFTEYPHILSNKYAKNLLEVVDFLCFIGMGRDDIVHILSNYMHLLSTRSLKGPRTVCKELKVEKADLCRIIKDDPLKLISVGSKLEKKSSGKISGHDPRIYLQKINFLQKLGYAENTEEMAKALKRFRGRGDQLQERFDCLVAAGLDYNSVVEMVKRAPMILNQKKAVIEKKIDFLRNILGCPVECVVGFPSYFCHNLEKNIERFSMYAWLKERNAVNPAFALSNIVSANDKRFVKYFVDVHPEGPTIWKGIKSLSNKDKITSSSFPSIHSSNSNSKKRLSRIATVEAQNVLLDYLHSTRGYTFMDAEYISKNSPHFVQLLLSQLEHHDVDNDVGVAGCLRKFLWYNPINEFEPFLESLGIIPAQLPLFLPHGMMYLSDDYLLLENFHALRNYGIPRNRIGVIYMDAKDVFGYPNGLLLSKIFAYESLGLSRSMVIKLVVCCPSLLVGDMSNELVIVLDWLKKIGIGNDWIENYLCGNYLTCSKTYSSKGMLDAMQFLHKVGYSEKQMHDLFKANPTLLLEGFGNVYIFLGLSLKLGLKINVIYSSFIEYPHILSNKCARNLLRVFAFLRFIGIGKDDIACILANHMHILSCYPVKGPKTVCRQLKVARADLCQTIKDDPFKLISLASKLKQKNAEYLSPYDPSIHLDKTIFLRKLGYAENSEEMAKALKRFRGRGDQLQERFDCLVEAGVDYNAAIGMIKRVPTILNQSKIVIEKKIDFLRNTLGYPLESMVAFPVYLCYDLDRIMRRFSMYVWVKDKNAAKPMLSLSTILTSSDERFVKYFVNVHPEGPIIWEVLKRLSHEDKS</sequence>
<keyword evidence="2" id="KW-0806">Transcription termination</keyword>
<dbReference type="Gramene" id="OIW16226">
    <property type="protein sequence ID" value="OIW16226"/>
    <property type="gene ID" value="TanjilG_18941"/>
</dbReference>
<dbReference type="AlphaFoldDB" id="A0A4P1RRE6"/>
<dbReference type="Proteomes" id="UP000188354">
    <property type="component" value="Chromosome LG02"/>
</dbReference>
<keyword evidence="5" id="KW-1185">Reference proteome</keyword>
<dbReference type="Pfam" id="PF02536">
    <property type="entry name" value="mTERF"/>
    <property type="match status" value="3"/>
</dbReference>
<name>A0A4P1RRE6_LUPAN</name>
<dbReference type="InterPro" id="IPR038538">
    <property type="entry name" value="MTERF_sf"/>
</dbReference>
<reference evidence="4 5" key="1">
    <citation type="journal article" date="2017" name="Plant Biotechnol. J.">
        <title>A comprehensive draft genome sequence for lupin (Lupinus angustifolius), an emerging health food: insights into plant-microbe interactions and legume evolution.</title>
        <authorList>
            <person name="Hane J.K."/>
            <person name="Ming Y."/>
            <person name="Kamphuis L.G."/>
            <person name="Nelson M.N."/>
            <person name="Garg G."/>
            <person name="Atkins C.A."/>
            <person name="Bayer P.E."/>
            <person name="Bravo A."/>
            <person name="Bringans S."/>
            <person name="Cannon S."/>
            <person name="Edwards D."/>
            <person name="Foley R."/>
            <person name="Gao L.L."/>
            <person name="Harrison M.J."/>
            <person name="Huang W."/>
            <person name="Hurgobin B."/>
            <person name="Li S."/>
            <person name="Liu C.W."/>
            <person name="McGrath A."/>
            <person name="Morahan G."/>
            <person name="Murray J."/>
            <person name="Weller J."/>
            <person name="Jian J."/>
            <person name="Singh K.B."/>
        </authorList>
    </citation>
    <scope>NUCLEOTIDE SEQUENCE [LARGE SCALE GENOMIC DNA]</scope>
    <source>
        <strain evidence="5">cv. Tanjil</strain>
        <tissue evidence="4">Whole plant</tissue>
    </source>
</reference>
<keyword evidence="2" id="KW-0804">Transcription</keyword>
<organism evidence="4 5">
    <name type="scientific">Lupinus angustifolius</name>
    <name type="common">Narrow-leaved blue lupine</name>
    <dbReference type="NCBI Taxonomy" id="3871"/>
    <lineage>
        <taxon>Eukaryota</taxon>
        <taxon>Viridiplantae</taxon>
        <taxon>Streptophyta</taxon>
        <taxon>Embryophyta</taxon>
        <taxon>Tracheophyta</taxon>
        <taxon>Spermatophyta</taxon>
        <taxon>Magnoliopsida</taxon>
        <taxon>eudicotyledons</taxon>
        <taxon>Gunneridae</taxon>
        <taxon>Pentapetalae</taxon>
        <taxon>rosids</taxon>
        <taxon>fabids</taxon>
        <taxon>Fabales</taxon>
        <taxon>Fabaceae</taxon>
        <taxon>Papilionoideae</taxon>
        <taxon>50 kb inversion clade</taxon>
        <taxon>genistoids sensu lato</taxon>
        <taxon>core genistoids</taxon>
        <taxon>Genisteae</taxon>
        <taxon>Lupinus</taxon>
    </lineage>
</organism>
<evidence type="ECO:0000313" key="4">
    <source>
        <dbReference type="EMBL" id="OIW16226.1"/>
    </source>
</evidence>
<evidence type="ECO:0000256" key="2">
    <source>
        <dbReference type="ARBA" id="ARBA00022472"/>
    </source>
</evidence>
<dbReference type="EMBL" id="CM007362">
    <property type="protein sequence ID" value="OIW16226.1"/>
    <property type="molecule type" value="Genomic_DNA"/>
</dbReference>
<protein>
    <submittedName>
        <fullName evidence="4">Uncharacterized protein</fullName>
    </submittedName>
</protein>
<keyword evidence="3" id="KW-0809">Transit peptide</keyword>
<evidence type="ECO:0000313" key="5">
    <source>
        <dbReference type="Proteomes" id="UP000188354"/>
    </source>
</evidence>
<evidence type="ECO:0000256" key="1">
    <source>
        <dbReference type="ARBA" id="ARBA00007692"/>
    </source>
</evidence>
<accession>A0A4P1RRE6</accession>
<dbReference type="SMART" id="SM00733">
    <property type="entry name" value="Mterf"/>
    <property type="match status" value="8"/>
</dbReference>
<dbReference type="GO" id="GO:0006353">
    <property type="term" value="P:DNA-templated transcription termination"/>
    <property type="evidence" value="ECO:0007669"/>
    <property type="project" value="UniProtKB-KW"/>
</dbReference>
<evidence type="ECO:0000256" key="3">
    <source>
        <dbReference type="ARBA" id="ARBA00022946"/>
    </source>
</evidence>
<dbReference type="GO" id="GO:0003676">
    <property type="term" value="F:nucleic acid binding"/>
    <property type="evidence" value="ECO:0007669"/>
    <property type="project" value="InterPro"/>
</dbReference>
<dbReference type="InterPro" id="IPR003690">
    <property type="entry name" value="MTERF"/>
</dbReference>
<dbReference type="Gene3D" id="1.25.70.10">
    <property type="entry name" value="Transcription termination factor 3, mitochondrial"/>
    <property type="match status" value="4"/>
</dbReference>
<gene>
    <name evidence="4" type="ORF">TanjilG_18941</name>
</gene>
<dbReference type="PANTHER" id="PTHR13068">
    <property type="entry name" value="CGI-12 PROTEIN-RELATED"/>
    <property type="match status" value="1"/>
</dbReference>
<keyword evidence="2" id="KW-0805">Transcription regulation</keyword>
<dbReference type="PANTHER" id="PTHR13068:SF103">
    <property type="entry name" value="MITOCHONDRIAL TRANSCRIPTION TERMINATION FACTOR FAMILY PROTEIN"/>
    <property type="match status" value="1"/>
</dbReference>
<proteinExistence type="inferred from homology"/>